<feature type="signal peptide" evidence="1">
    <location>
        <begin position="1"/>
        <end position="22"/>
    </location>
</feature>
<evidence type="ECO:0000313" key="2">
    <source>
        <dbReference type="EMBL" id="EPQ67837.1"/>
    </source>
</evidence>
<evidence type="ECO:0000313" key="3">
    <source>
        <dbReference type="EMBL" id="SUZ06904.1"/>
    </source>
</evidence>
<evidence type="ECO:0000313" key="4">
    <source>
        <dbReference type="Proteomes" id="UP000053110"/>
    </source>
</evidence>
<dbReference type="Proteomes" id="UP000053110">
    <property type="component" value="Unassembled WGS sequence"/>
</dbReference>
<dbReference type="OrthoDB" id="10293694at2759"/>
<feature type="non-terminal residue" evidence="3">
    <location>
        <position position="321"/>
    </location>
</feature>
<proteinExistence type="predicted"/>
<reference evidence="3" key="3">
    <citation type="submission" date="2018-07" db="EMBL/GenBank/DDBJ databases">
        <authorList>
            <person name="Quirk P.G."/>
            <person name="Krulwich T.A."/>
        </authorList>
    </citation>
    <scope>NUCLEOTIDE SEQUENCE</scope>
    <source>
        <strain evidence="3">96224</strain>
    </source>
</reference>
<dbReference type="EMBL" id="KE373366">
    <property type="protein sequence ID" value="EPQ67837.1"/>
    <property type="molecule type" value="Genomic_DNA"/>
</dbReference>
<reference evidence="4" key="1">
    <citation type="journal article" date="2013" name="Nat. Genet.">
        <title>The wheat powdery mildew genome shows the unique evolution of an obligate biotroph.</title>
        <authorList>
            <person name="Wicker T."/>
            <person name="Oberhaensli S."/>
            <person name="Parlange F."/>
            <person name="Buchmann J.P."/>
            <person name="Shatalina M."/>
            <person name="Roffler S."/>
            <person name="Ben-David R."/>
            <person name="Dolezel J."/>
            <person name="Simkova H."/>
            <person name="Schulze-Lefert P."/>
            <person name="Spanu P.D."/>
            <person name="Bruggmann R."/>
            <person name="Amselem J."/>
            <person name="Quesneville H."/>
            <person name="Ver Loren van Themaat E."/>
            <person name="Paape T."/>
            <person name="Shimizu K.K."/>
            <person name="Keller B."/>
        </authorList>
    </citation>
    <scope>NUCLEOTIDE SEQUENCE [LARGE SCALE GENOMIC DNA]</scope>
    <source>
        <strain evidence="4">96224</strain>
    </source>
</reference>
<dbReference type="EMBL" id="UIGY01000001">
    <property type="protein sequence ID" value="SUZ06904.1"/>
    <property type="molecule type" value="Genomic_DNA"/>
</dbReference>
<name>A0A061HN74_BLUGR</name>
<protein>
    <submittedName>
        <fullName evidence="3">BgtE-10104</fullName>
    </submittedName>
    <submittedName>
        <fullName evidence="2">Putative secreted effector protein</fullName>
    </submittedName>
</protein>
<organism evidence="3">
    <name type="scientific">Blumeria graminis f. sp. tritici 96224</name>
    <dbReference type="NCBI Taxonomy" id="1268274"/>
    <lineage>
        <taxon>Eukaryota</taxon>
        <taxon>Fungi</taxon>
        <taxon>Dikarya</taxon>
        <taxon>Ascomycota</taxon>
        <taxon>Pezizomycotina</taxon>
        <taxon>Leotiomycetes</taxon>
        <taxon>Erysiphales</taxon>
        <taxon>Erysiphaceae</taxon>
        <taxon>Blumeria</taxon>
    </lineage>
</organism>
<evidence type="ECO:0000256" key="1">
    <source>
        <dbReference type="SAM" id="SignalP"/>
    </source>
</evidence>
<keyword evidence="1" id="KW-0732">Signal</keyword>
<accession>A0A061HN74</accession>
<sequence length="321" mass="36707">MSCVFAFLLATSGHMIITGFTASDNHYGQYQIQNRYYFPEPKSNEDVYLFTQKIISSGTNYAMYCSPLKRMSQIVENIEGLVPVDSHIEPQTPKYTMAKRDCLQKIQSSSHQVPLSKLLQGERKDKVCTSNVIFSLVFFQQIKMTGNFNCFLPPMRVINVPIVKADISMNLRDIVPSESMLFAASGKNIDLALIWHHGHLILLEGSTKRDKIIWKPRTRINDKLQTAKYITEFMTNNFPGVKSIKTKITSMYLHVTYLDFLKRLNSEGSTSNAGISISQVYESKFENPYKHFVQYSRGSLEEKLFEVTPKGYLCGQNLHTH</sequence>
<dbReference type="AlphaFoldDB" id="A0A061HN74"/>
<dbReference type="HOGENOM" id="CLU_075096_0_0_1"/>
<reference evidence="2" key="2">
    <citation type="submission" date="2013-01" db="EMBL/GenBank/DDBJ databases">
        <title>The wheat powdery mildew genome reveals unique evolution of an obligate biotroph.</title>
        <authorList>
            <person name="Oberhaensli S."/>
            <person name="Wicker T."/>
            <person name="Keller B."/>
        </authorList>
    </citation>
    <scope>NUCLEOTIDE SEQUENCE</scope>
    <source>
        <strain evidence="2">96224</strain>
    </source>
</reference>
<gene>
    <name evidence="2" type="ORF">BGT96224_E10104</name>
    <name evidence="3" type="ORF">BGT96224V2_LOCUS882</name>
</gene>
<feature type="chain" id="PRO_5044539113" evidence="1">
    <location>
        <begin position="23"/>
        <end position="321"/>
    </location>
</feature>